<dbReference type="Proteomes" id="UP000217199">
    <property type="component" value="Unassembled WGS sequence"/>
</dbReference>
<proteinExistence type="predicted"/>
<dbReference type="Pfam" id="PF20151">
    <property type="entry name" value="DUF6533"/>
    <property type="match status" value="1"/>
</dbReference>
<gene>
    <name evidence="3" type="ORF">PNOK_0829400</name>
</gene>
<organism evidence="3 4">
    <name type="scientific">Pyrrhoderma noxium</name>
    <dbReference type="NCBI Taxonomy" id="2282107"/>
    <lineage>
        <taxon>Eukaryota</taxon>
        <taxon>Fungi</taxon>
        <taxon>Dikarya</taxon>
        <taxon>Basidiomycota</taxon>
        <taxon>Agaricomycotina</taxon>
        <taxon>Agaricomycetes</taxon>
        <taxon>Hymenochaetales</taxon>
        <taxon>Hymenochaetaceae</taxon>
        <taxon>Pyrrhoderma</taxon>
    </lineage>
</organism>
<keyword evidence="1" id="KW-1133">Transmembrane helix</keyword>
<keyword evidence="4" id="KW-1185">Reference proteome</keyword>
<protein>
    <recommendedName>
        <fullName evidence="2">DUF6533 domain-containing protein</fullName>
    </recommendedName>
</protein>
<feature type="transmembrane region" description="Helical" evidence="1">
    <location>
        <begin position="20"/>
        <end position="40"/>
    </location>
</feature>
<keyword evidence="1" id="KW-0812">Transmembrane</keyword>
<accession>A0A286UAX5</accession>
<dbReference type="InterPro" id="IPR045340">
    <property type="entry name" value="DUF6533"/>
</dbReference>
<evidence type="ECO:0000313" key="3">
    <source>
        <dbReference type="EMBL" id="PAV16674.1"/>
    </source>
</evidence>
<evidence type="ECO:0000259" key="2">
    <source>
        <dbReference type="Pfam" id="PF20151"/>
    </source>
</evidence>
<keyword evidence="1" id="KW-0472">Membrane</keyword>
<dbReference type="EMBL" id="NBII01000008">
    <property type="protein sequence ID" value="PAV16674.1"/>
    <property type="molecule type" value="Genomic_DNA"/>
</dbReference>
<feature type="transmembrane region" description="Helical" evidence="1">
    <location>
        <begin position="60"/>
        <end position="78"/>
    </location>
</feature>
<dbReference type="InParanoid" id="A0A286UAX5"/>
<evidence type="ECO:0000313" key="4">
    <source>
        <dbReference type="Proteomes" id="UP000217199"/>
    </source>
</evidence>
<reference evidence="3 4" key="1">
    <citation type="journal article" date="2017" name="Mol. Ecol.">
        <title>Comparative and population genomic landscape of Phellinus noxius: A hypervariable fungus causing root rot in trees.</title>
        <authorList>
            <person name="Chung C.L."/>
            <person name="Lee T.J."/>
            <person name="Akiba M."/>
            <person name="Lee H.H."/>
            <person name="Kuo T.H."/>
            <person name="Liu D."/>
            <person name="Ke H.M."/>
            <person name="Yokoi T."/>
            <person name="Roa M.B."/>
            <person name="Lu M.J."/>
            <person name="Chang Y.Y."/>
            <person name="Ann P.J."/>
            <person name="Tsai J.N."/>
            <person name="Chen C.Y."/>
            <person name="Tzean S.S."/>
            <person name="Ota Y."/>
            <person name="Hattori T."/>
            <person name="Sahashi N."/>
            <person name="Liou R.F."/>
            <person name="Kikuchi T."/>
            <person name="Tsai I.J."/>
        </authorList>
    </citation>
    <scope>NUCLEOTIDE SEQUENCE [LARGE SCALE GENOMIC DNA]</scope>
    <source>
        <strain evidence="3 4">FFPRI411160</strain>
    </source>
</reference>
<dbReference type="AlphaFoldDB" id="A0A286UAX5"/>
<dbReference type="OrthoDB" id="3349377at2759"/>
<sequence>MMIYALSQPISEDIIEYIHFNQLATYVYLSSLVIYLHFYVSTLDNEISLMWKARFGMGKFLFYSLRYLTLLVIVFMNIGL</sequence>
<name>A0A286UAX5_9AGAM</name>
<comment type="caution">
    <text evidence="3">The sequence shown here is derived from an EMBL/GenBank/DDBJ whole genome shotgun (WGS) entry which is preliminary data.</text>
</comment>
<evidence type="ECO:0000256" key="1">
    <source>
        <dbReference type="SAM" id="Phobius"/>
    </source>
</evidence>
<feature type="domain" description="DUF6533" evidence="2">
    <location>
        <begin position="26"/>
        <end position="71"/>
    </location>
</feature>